<name>A0A1Y2MHU0_EPING</name>
<evidence type="ECO:0000313" key="2">
    <source>
        <dbReference type="EMBL" id="OSS55097.1"/>
    </source>
</evidence>
<feature type="compositionally biased region" description="Polar residues" evidence="1">
    <location>
        <begin position="1"/>
        <end position="18"/>
    </location>
</feature>
<evidence type="ECO:0008006" key="4">
    <source>
        <dbReference type="Google" id="ProtNLM"/>
    </source>
</evidence>
<dbReference type="SUPFAM" id="SSF52540">
    <property type="entry name" value="P-loop containing nucleoside triphosphate hydrolases"/>
    <property type="match status" value="1"/>
</dbReference>
<sequence>MHASCVSSVNHKSAGSGKNNRKLKDILDELEFNQVITFVRSTQQCQELDNLLRKCNFPGTTVHSGIKQGESINHCTRVSLVEGQAYDKGRISRGVLFPVDLVRGNVIPRTAYREHWWLNTGRGFLGIPRTGRSMVETG</sequence>
<dbReference type="InParanoid" id="A0A1Y2MHU0"/>
<evidence type="ECO:0000313" key="3">
    <source>
        <dbReference type="Proteomes" id="UP000193240"/>
    </source>
</evidence>
<keyword evidence="3" id="KW-1185">Reference proteome</keyword>
<dbReference type="InterPro" id="IPR027417">
    <property type="entry name" value="P-loop_NTPase"/>
</dbReference>
<dbReference type="AlphaFoldDB" id="A0A1Y2MHU0"/>
<reference evidence="2 3" key="1">
    <citation type="journal article" date="2017" name="Genome Announc.">
        <title>Genome sequence of the saprophytic ascomycete Epicoccum nigrum ICMP 19927 strain isolated from New Zealand.</title>
        <authorList>
            <person name="Fokin M."/>
            <person name="Fleetwood D."/>
            <person name="Weir B.S."/>
            <person name="Villas-Boas S.G."/>
        </authorList>
    </citation>
    <scope>NUCLEOTIDE SEQUENCE [LARGE SCALE GENOMIC DNA]</scope>
    <source>
        <strain evidence="2 3">ICMP 19927</strain>
    </source>
</reference>
<dbReference type="Gene3D" id="3.40.50.300">
    <property type="entry name" value="P-loop containing nucleotide triphosphate hydrolases"/>
    <property type="match status" value="1"/>
</dbReference>
<accession>A0A1Y2MHU0</accession>
<dbReference type="STRING" id="105696.A0A1Y2MHU0"/>
<dbReference type="EMBL" id="KZ107838">
    <property type="protein sequence ID" value="OSS55097.1"/>
    <property type="molecule type" value="Genomic_DNA"/>
</dbReference>
<proteinExistence type="predicted"/>
<gene>
    <name evidence="2" type="ORF">B5807_01712</name>
</gene>
<organism evidence="2 3">
    <name type="scientific">Epicoccum nigrum</name>
    <name type="common">Soil fungus</name>
    <name type="synonym">Epicoccum purpurascens</name>
    <dbReference type="NCBI Taxonomy" id="105696"/>
    <lineage>
        <taxon>Eukaryota</taxon>
        <taxon>Fungi</taxon>
        <taxon>Dikarya</taxon>
        <taxon>Ascomycota</taxon>
        <taxon>Pezizomycotina</taxon>
        <taxon>Dothideomycetes</taxon>
        <taxon>Pleosporomycetidae</taxon>
        <taxon>Pleosporales</taxon>
        <taxon>Pleosporineae</taxon>
        <taxon>Didymellaceae</taxon>
        <taxon>Epicoccum</taxon>
    </lineage>
</organism>
<dbReference type="Proteomes" id="UP000193240">
    <property type="component" value="Unassembled WGS sequence"/>
</dbReference>
<protein>
    <recommendedName>
        <fullName evidence="4">Helicase C-terminal domain-containing protein</fullName>
    </recommendedName>
</protein>
<evidence type="ECO:0000256" key="1">
    <source>
        <dbReference type="SAM" id="MobiDB-lite"/>
    </source>
</evidence>
<feature type="region of interest" description="Disordered" evidence="1">
    <location>
        <begin position="1"/>
        <end position="20"/>
    </location>
</feature>